<protein>
    <submittedName>
        <fullName evidence="2">Uncharacterized protein</fullName>
    </submittedName>
</protein>
<feature type="region of interest" description="Disordered" evidence="1">
    <location>
        <begin position="61"/>
        <end position="91"/>
    </location>
</feature>
<evidence type="ECO:0000313" key="3">
    <source>
        <dbReference type="Proteomes" id="UP001458946"/>
    </source>
</evidence>
<feature type="region of interest" description="Disordered" evidence="1">
    <location>
        <begin position="1"/>
        <end position="23"/>
    </location>
</feature>
<sequence length="91" mass="10043">MTCKALRGSSTSPQERTPDLPLSLQPYNMERSLRNVMEWSAIRITNGSDSFIICDQRNRGNDDWDSFAVHPPPSLPRKGGGAKTSCSSPYG</sequence>
<accession>A0ABP9VEE7</accession>
<dbReference type="EMBL" id="BAABRN010000057">
    <property type="protein sequence ID" value="GAA5503611.1"/>
    <property type="molecule type" value="Genomic_DNA"/>
</dbReference>
<dbReference type="Proteomes" id="UP001458946">
    <property type="component" value="Unassembled WGS sequence"/>
</dbReference>
<keyword evidence="3" id="KW-1185">Reference proteome</keyword>
<gene>
    <name evidence="2" type="ORF">Dxin01_03370</name>
</gene>
<reference evidence="2 3" key="1">
    <citation type="submission" date="2024-02" db="EMBL/GenBank/DDBJ databases">
        <title>Deinococcus xinjiangensis NBRC 107630.</title>
        <authorList>
            <person name="Ichikawa N."/>
            <person name="Katano-Makiyama Y."/>
            <person name="Hidaka K."/>
        </authorList>
    </citation>
    <scope>NUCLEOTIDE SEQUENCE [LARGE SCALE GENOMIC DNA]</scope>
    <source>
        <strain evidence="2 3">NBRC 107630</strain>
    </source>
</reference>
<name>A0ABP9VEE7_9DEIO</name>
<organism evidence="2 3">
    <name type="scientific">Deinococcus xinjiangensis</name>
    <dbReference type="NCBI Taxonomy" id="457454"/>
    <lineage>
        <taxon>Bacteria</taxon>
        <taxon>Thermotogati</taxon>
        <taxon>Deinococcota</taxon>
        <taxon>Deinococci</taxon>
        <taxon>Deinococcales</taxon>
        <taxon>Deinococcaceae</taxon>
        <taxon>Deinococcus</taxon>
    </lineage>
</organism>
<proteinExistence type="predicted"/>
<comment type="caution">
    <text evidence="2">The sequence shown here is derived from an EMBL/GenBank/DDBJ whole genome shotgun (WGS) entry which is preliminary data.</text>
</comment>
<evidence type="ECO:0000256" key="1">
    <source>
        <dbReference type="SAM" id="MobiDB-lite"/>
    </source>
</evidence>
<evidence type="ECO:0000313" key="2">
    <source>
        <dbReference type="EMBL" id="GAA5503611.1"/>
    </source>
</evidence>